<gene>
    <name evidence="1" type="ORF">AF91_01415</name>
</gene>
<organism evidence="1 2">
    <name type="scientific">Lacticaseibacillus paracasei N1115</name>
    <dbReference type="NCBI Taxonomy" id="1446494"/>
    <lineage>
        <taxon>Bacteria</taxon>
        <taxon>Bacillati</taxon>
        <taxon>Bacillota</taxon>
        <taxon>Bacilli</taxon>
        <taxon>Lactobacillales</taxon>
        <taxon>Lactobacillaceae</taxon>
        <taxon>Lacticaseibacillus</taxon>
    </lineage>
</organism>
<evidence type="ECO:0000313" key="1">
    <source>
        <dbReference type="EMBL" id="AHJ31912.1"/>
    </source>
</evidence>
<sequence length="213" mass="24177">MFAIWEEGTSMQENLSQKILDLLDSGRFLTLKEIAKLLKMPEKPVEETLLHLVRLQKMNRRHFAGRDYFQTTQPQQATSKLSAVADDYLDQRQAAHALGVARTCYHHLAGKAGVALFDQLLAKKMVVLTAPNVYQLTEKGRHAFAQFLGRPVHQLNIQTCIDFSERRVHLAGKLGNDVMAKLVVEHQLALTQNRRVQVTQPIKIQPLEVRYAG</sequence>
<evidence type="ECO:0000313" key="2">
    <source>
        <dbReference type="Proteomes" id="UP000019441"/>
    </source>
</evidence>
<dbReference type="KEGG" id="lpq:AF91_01415"/>
<accession>A0A806LCA9</accession>
<reference evidence="1 2" key="1">
    <citation type="journal article" date="2014" name="Genome Announc.">
        <title>Whole Genome Sequence of the Probiotic Strain Lactobacillus paracasei N1115, Isolated from Traditional Chinese Fermented Milk.</title>
        <authorList>
            <person name="Wang S."/>
            <person name="Zhu H."/>
            <person name="He F."/>
            <person name="Luo Y."/>
            <person name="Kang Z."/>
            <person name="Lu C."/>
            <person name="Feng L."/>
            <person name="Lu X."/>
            <person name="Xue Y."/>
            <person name="Wang H."/>
        </authorList>
    </citation>
    <scope>NUCLEOTIDE SEQUENCE [LARGE SCALE GENOMIC DNA]</scope>
    <source>
        <strain evidence="1 2">N1115</strain>
    </source>
</reference>
<protein>
    <submittedName>
        <fullName evidence="1">Transcriptional regulator</fullName>
    </submittedName>
</protein>
<dbReference type="Proteomes" id="UP000019441">
    <property type="component" value="Chromosome"/>
</dbReference>
<proteinExistence type="predicted"/>
<dbReference type="EMBL" id="CP007122">
    <property type="protein sequence ID" value="AHJ31912.1"/>
    <property type="molecule type" value="Genomic_DNA"/>
</dbReference>
<dbReference type="AlphaFoldDB" id="A0A806LCA9"/>
<name>A0A806LCA9_LACPA</name>